<reference evidence="1 2" key="1">
    <citation type="submission" date="2019-02" db="EMBL/GenBank/DDBJ databases">
        <title>Comparative genomic analysis of the Hafnia genus genomes.</title>
        <authorList>
            <person name="Zhiqiu Y."/>
            <person name="Chao Y."/>
            <person name="Yuhui D."/>
            <person name="Di H."/>
            <person name="Bin L."/>
        </authorList>
    </citation>
    <scope>NUCLEOTIDE SEQUENCE [LARGE SCALE GENOMIC DNA]</scope>
    <source>
        <strain evidence="1 2">PCM_1210</strain>
    </source>
</reference>
<protein>
    <submittedName>
        <fullName evidence="1">Uncharacterized protein</fullName>
    </submittedName>
</protein>
<dbReference type="Proteomes" id="UP000291600">
    <property type="component" value="Unassembled WGS sequence"/>
</dbReference>
<evidence type="ECO:0000313" key="1">
    <source>
        <dbReference type="EMBL" id="TBL64710.1"/>
    </source>
</evidence>
<name>A0ABD7PZC7_HAFAL</name>
<gene>
    <name evidence="1" type="ORF">EYY96_22380</name>
</gene>
<organism evidence="1 2">
    <name type="scientific">Hafnia alvei</name>
    <dbReference type="NCBI Taxonomy" id="569"/>
    <lineage>
        <taxon>Bacteria</taxon>
        <taxon>Pseudomonadati</taxon>
        <taxon>Pseudomonadota</taxon>
        <taxon>Gammaproteobacteria</taxon>
        <taxon>Enterobacterales</taxon>
        <taxon>Hafniaceae</taxon>
        <taxon>Hafnia</taxon>
    </lineage>
</organism>
<dbReference type="AlphaFoldDB" id="A0ABD7PZC7"/>
<evidence type="ECO:0000313" key="2">
    <source>
        <dbReference type="Proteomes" id="UP000291600"/>
    </source>
</evidence>
<proteinExistence type="predicted"/>
<dbReference type="RefSeq" id="WP_040044629.1">
    <property type="nucleotide sequence ID" value="NZ_CAMLAG010000046.1"/>
</dbReference>
<dbReference type="EMBL" id="SITJ01000081">
    <property type="protein sequence ID" value="TBL64710.1"/>
    <property type="molecule type" value="Genomic_DNA"/>
</dbReference>
<comment type="caution">
    <text evidence="1">The sequence shown here is derived from an EMBL/GenBank/DDBJ whole genome shotgun (WGS) entry which is preliminary data.</text>
</comment>
<accession>A0ABD7PZC7</accession>
<sequence length="111" mass="12035">MTQSIYDATHQDDSITIFRALIADLRFDNLSDTQLCDLSGVAAESAEGLCQGLSYLGESLENGVQIPQESLAQVSAWLKASAHLIPALLALCEQANTRLLHIQNHMPNKAV</sequence>